<dbReference type="Proteomes" id="UP000050761">
    <property type="component" value="Unassembled WGS sequence"/>
</dbReference>
<evidence type="ECO:0000259" key="3">
    <source>
        <dbReference type="Pfam" id="PF01764"/>
    </source>
</evidence>
<dbReference type="EMBL" id="UZAH01027264">
    <property type="protein sequence ID" value="VDO90152.1"/>
    <property type="molecule type" value="Genomic_DNA"/>
</dbReference>
<sequence length="214" mass="23874">MEVMMFLLVTSLLITTSSANYTDDFARNVMFPLSAAAYSNHPWICLATHFPYSKLYRQIFVDCDSFEGDICSGFTAVMPRYKAIAMSFRFLLFVTGHSLGGAMASLAASYLVATGLAERSKVKLVTSGQPRTGDKLFALNHDSQLDFSYRVTHWHDIVPHIPVFYQQGMPPANFTICSGGEDNNCSNGVWHTSISDHRQYFSQLVSQYGARGCY</sequence>
<dbReference type="InterPro" id="IPR029058">
    <property type="entry name" value="AB_hydrolase_fold"/>
</dbReference>
<keyword evidence="2" id="KW-0732">Signal</keyword>
<dbReference type="Pfam" id="PF01764">
    <property type="entry name" value="Lipase_3"/>
    <property type="match status" value="1"/>
</dbReference>
<organism evidence="4">
    <name type="scientific">Heligmosomoides polygyrus</name>
    <name type="common">Parasitic roundworm</name>
    <dbReference type="NCBI Taxonomy" id="6339"/>
    <lineage>
        <taxon>Eukaryota</taxon>
        <taxon>Metazoa</taxon>
        <taxon>Ecdysozoa</taxon>
        <taxon>Nematoda</taxon>
        <taxon>Chromadorea</taxon>
        <taxon>Rhabditida</taxon>
        <taxon>Rhabditina</taxon>
        <taxon>Rhabditomorpha</taxon>
        <taxon>Strongyloidea</taxon>
        <taxon>Heligmosomidae</taxon>
        <taxon>Heligmosomoides</taxon>
    </lineage>
</organism>
<dbReference type="OrthoDB" id="5866690at2759"/>
<feature type="signal peptide" evidence="2">
    <location>
        <begin position="1"/>
        <end position="19"/>
    </location>
</feature>
<evidence type="ECO:0000313" key="5">
    <source>
        <dbReference type="Proteomes" id="UP000050761"/>
    </source>
</evidence>
<feature type="domain" description="Fungal lipase-type" evidence="3">
    <location>
        <begin position="65"/>
        <end position="164"/>
    </location>
</feature>
<evidence type="ECO:0000256" key="1">
    <source>
        <dbReference type="SAM" id="Phobius"/>
    </source>
</evidence>
<gene>
    <name evidence="4" type="ORF">HPBE_LOCUS11879</name>
</gene>
<dbReference type="GO" id="GO:0006629">
    <property type="term" value="P:lipid metabolic process"/>
    <property type="evidence" value="ECO:0007669"/>
    <property type="project" value="InterPro"/>
</dbReference>
<evidence type="ECO:0000256" key="2">
    <source>
        <dbReference type="SAM" id="SignalP"/>
    </source>
</evidence>
<proteinExistence type="predicted"/>
<keyword evidence="5" id="KW-1185">Reference proteome</keyword>
<feature type="transmembrane region" description="Helical" evidence="1">
    <location>
        <begin position="90"/>
        <end position="113"/>
    </location>
</feature>
<keyword evidence="1" id="KW-0812">Transmembrane</keyword>
<name>A0A3P8D1G5_HELPZ</name>
<protein>
    <submittedName>
        <fullName evidence="6">Lipase_3 domain-containing protein</fullName>
    </submittedName>
</protein>
<evidence type="ECO:0000313" key="4">
    <source>
        <dbReference type="EMBL" id="VDO90152.1"/>
    </source>
</evidence>
<reference evidence="6" key="2">
    <citation type="submission" date="2019-09" db="UniProtKB">
        <authorList>
            <consortium name="WormBaseParasite"/>
        </authorList>
    </citation>
    <scope>IDENTIFICATION</scope>
</reference>
<dbReference type="WBParaSite" id="HPBE_0001187801-mRNA-1">
    <property type="protein sequence ID" value="HPBE_0001187801-mRNA-1"/>
    <property type="gene ID" value="HPBE_0001187801"/>
</dbReference>
<accession>A0A3P8D1G5</accession>
<feature type="chain" id="PRO_5044596689" evidence="2">
    <location>
        <begin position="20"/>
        <end position="214"/>
    </location>
</feature>
<keyword evidence="1" id="KW-1133">Transmembrane helix</keyword>
<evidence type="ECO:0000313" key="6">
    <source>
        <dbReference type="WBParaSite" id="HPBE_0001187801-mRNA-1"/>
    </source>
</evidence>
<dbReference type="PANTHER" id="PTHR45908">
    <property type="entry name" value="PROTEIN CBG11750-RELATED"/>
    <property type="match status" value="1"/>
</dbReference>
<dbReference type="CDD" id="cd00741">
    <property type="entry name" value="Lipase"/>
    <property type="match status" value="1"/>
</dbReference>
<reference evidence="4 5" key="1">
    <citation type="submission" date="2018-11" db="EMBL/GenBank/DDBJ databases">
        <authorList>
            <consortium name="Pathogen Informatics"/>
        </authorList>
    </citation>
    <scope>NUCLEOTIDE SEQUENCE [LARGE SCALE GENOMIC DNA]</scope>
</reference>
<dbReference type="Gene3D" id="3.40.50.1820">
    <property type="entry name" value="alpha/beta hydrolase"/>
    <property type="match status" value="1"/>
</dbReference>
<keyword evidence="1" id="KW-0472">Membrane</keyword>
<dbReference type="InterPro" id="IPR002921">
    <property type="entry name" value="Fungal_lipase-type"/>
</dbReference>
<dbReference type="AlphaFoldDB" id="A0A3P8D1G5"/>
<dbReference type="SUPFAM" id="SSF53474">
    <property type="entry name" value="alpha/beta-Hydrolases"/>
    <property type="match status" value="1"/>
</dbReference>